<sequence>MKNMSFLPQWLRVFFGLATLNMICFMVAWSMGKTGMGSIWSVTSFGAAAIKWSLVLYYQNQSPKASL</sequence>
<keyword evidence="1" id="KW-0472">Membrane</keyword>
<feature type="transmembrane region" description="Helical" evidence="1">
    <location>
        <begin position="38"/>
        <end position="58"/>
    </location>
</feature>
<name>A0A1H9IBH4_9BACT</name>
<protein>
    <submittedName>
        <fullName evidence="2">Uncharacterized protein</fullName>
    </submittedName>
</protein>
<proteinExistence type="predicted"/>
<dbReference type="AlphaFoldDB" id="A0A1H9IBH4"/>
<dbReference type="STRING" id="478744.SAMN05444359_114127"/>
<keyword evidence="1" id="KW-1133">Transmembrane helix</keyword>
<organism evidence="2 3">
    <name type="scientific">Neolewinella agarilytica</name>
    <dbReference type="NCBI Taxonomy" id="478744"/>
    <lineage>
        <taxon>Bacteria</taxon>
        <taxon>Pseudomonadati</taxon>
        <taxon>Bacteroidota</taxon>
        <taxon>Saprospiria</taxon>
        <taxon>Saprospirales</taxon>
        <taxon>Lewinellaceae</taxon>
        <taxon>Neolewinella</taxon>
    </lineage>
</organism>
<dbReference type="InParanoid" id="A0A1H9IBH4"/>
<reference evidence="3" key="1">
    <citation type="submission" date="2016-10" db="EMBL/GenBank/DDBJ databases">
        <authorList>
            <person name="Varghese N."/>
            <person name="Submissions S."/>
        </authorList>
    </citation>
    <scope>NUCLEOTIDE SEQUENCE [LARGE SCALE GENOMIC DNA]</scope>
    <source>
        <strain evidence="3">DSM 24740</strain>
    </source>
</reference>
<gene>
    <name evidence="2" type="ORF">SAMN05444359_114127</name>
</gene>
<dbReference type="EMBL" id="FOFB01000014">
    <property type="protein sequence ID" value="SEQ71933.1"/>
    <property type="molecule type" value="Genomic_DNA"/>
</dbReference>
<dbReference type="Proteomes" id="UP000199021">
    <property type="component" value="Unassembled WGS sequence"/>
</dbReference>
<feature type="transmembrane region" description="Helical" evidence="1">
    <location>
        <begin position="12"/>
        <end position="32"/>
    </location>
</feature>
<evidence type="ECO:0000313" key="2">
    <source>
        <dbReference type="EMBL" id="SEQ71933.1"/>
    </source>
</evidence>
<evidence type="ECO:0000256" key="1">
    <source>
        <dbReference type="SAM" id="Phobius"/>
    </source>
</evidence>
<evidence type="ECO:0000313" key="3">
    <source>
        <dbReference type="Proteomes" id="UP000199021"/>
    </source>
</evidence>
<keyword evidence="1" id="KW-0812">Transmembrane</keyword>
<accession>A0A1H9IBH4</accession>
<keyword evidence="3" id="KW-1185">Reference proteome</keyword>